<organism evidence="6 7">
    <name type="scientific">Lithospermum erythrorhizon</name>
    <name type="common">Purple gromwell</name>
    <name type="synonym">Lithospermum officinale var. erythrorhizon</name>
    <dbReference type="NCBI Taxonomy" id="34254"/>
    <lineage>
        <taxon>Eukaryota</taxon>
        <taxon>Viridiplantae</taxon>
        <taxon>Streptophyta</taxon>
        <taxon>Embryophyta</taxon>
        <taxon>Tracheophyta</taxon>
        <taxon>Spermatophyta</taxon>
        <taxon>Magnoliopsida</taxon>
        <taxon>eudicotyledons</taxon>
        <taxon>Gunneridae</taxon>
        <taxon>Pentapetalae</taxon>
        <taxon>asterids</taxon>
        <taxon>lamiids</taxon>
        <taxon>Boraginales</taxon>
        <taxon>Boraginaceae</taxon>
        <taxon>Boraginoideae</taxon>
        <taxon>Lithospermeae</taxon>
        <taxon>Lithospermum</taxon>
    </lineage>
</organism>
<evidence type="ECO:0000313" key="7">
    <source>
        <dbReference type="Proteomes" id="UP001454036"/>
    </source>
</evidence>
<keyword evidence="7" id="KW-1185">Reference proteome</keyword>
<gene>
    <name evidence="6" type="ORF">LIER_05533</name>
</gene>
<dbReference type="AlphaFoldDB" id="A0AAV3P4X9"/>
<protein>
    <recommendedName>
        <fullName evidence="5">B box-type domain-containing protein</fullName>
    </recommendedName>
</protein>
<dbReference type="GO" id="GO:0008270">
    <property type="term" value="F:zinc ion binding"/>
    <property type="evidence" value="ECO:0007669"/>
    <property type="project" value="UniProtKB-KW"/>
</dbReference>
<keyword evidence="2" id="KW-0863">Zinc-finger</keyword>
<feature type="domain" description="B box-type" evidence="5">
    <location>
        <begin position="1"/>
        <end position="47"/>
    </location>
</feature>
<evidence type="ECO:0000256" key="4">
    <source>
        <dbReference type="SAM" id="MobiDB-lite"/>
    </source>
</evidence>
<dbReference type="PANTHER" id="PTHR31717">
    <property type="entry name" value="ZINC FINGER PROTEIN CONSTANS-LIKE 10"/>
    <property type="match status" value="1"/>
</dbReference>
<keyword evidence="3" id="KW-0862">Zinc</keyword>
<evidence type="ECO:0000256" key="2">
    <source>
        <dbReference type="ARBA" id="ARBA00022771"/>
    </source>
</evidence>
<feature type="compositionally biased region" description="Acidic residues" evidence="4">
    <location>
        <begin position="121"/>
        <end position="150"/>
    </location>
</feature>
<accession>A0AAV3P4X9</accession>
<evidence type="ECO:0000313" key="6">
    <source>
        <dbReference type="EMBL" id="GAA0145310.1"/>
    </source>
</evidence>
<keyword evidence="1" id="KW-0479">Metal-binding</keyword>
<dbReference type="SMART" id="SM00336">
    <property type="entry name" value="BBOX"/>
    <property type="match status" value="1"/>
</dbReference>
<evidence type="ECO:0000256" key="3">
    <source>
        <dbReference type="ARBA" id="ARBA00022833"/>
    </source>
</evidence>
<name>A0AAV3P4X9_LITER</name>
<evidence type="ECO:0000259" key="5">
    <source>
        <dbReference type="SMART" id="SM00336"/>
    </source>
</evidence>
<proteinExistence type="predicted"/>
<dbReference type="PANTHER" id="PTHR31717:SF60">
    <property type="entry name" value="B-BOX TYPE ZINC FINGER FAMILY PROTEIN"/>
    <property type="match status" value="1"/>
</dbReference>
<evidence type="ECO:0000256" key="1">
    <source>
        <dbReference type="ARBA" id="ARBA00022723"/>
    </source>
</evidence>
<dbReference type="Pfam" id="PF00643">
    <property type="entry name" value="zf-B_box"/>
    <property type="match status" value="1"/>
</dbReference>
<dbReference type="InterPro" id="IPR000315">
    <property type="entry name" value="Znf_B-box"/>
</dbReference>
<comment type="caution">
    <text evidence="6">The sequence shown here is derived from an EMBL/GenBank/DDBJ whole genome shotgun (WGS) entry which is preliminary data.</text>
</comment>
<dbReference type="EMBL" id="BAABME010000762">
    <property type="protein sequence ID" value="GAA0145310.1"/>
    <property type="molecule type" value="Genomic_DNA"/>
</dbReference>
<feature type="region of interest" description="Disordered" evidence="4">
    <location>
        <begin position="82"/>
        <end position="160"/>
    </location>
</feature>
<sequence>MKKGTCELCSKSARLHCESDQATLCWECDEKVHGANFLVAKHCRSLLCHVCQTTTPWKACGPKLFPTMSVCESCSNNRNSRIEQKEINQPQMRNNLDNEEIKNGVSDETESDNNDGNQEYSSDDDDDYEEYDDVEYEDAEDDDDDDDDGENQVVPWVETS</sequence>
<reference evidence="6 7" key="1">
    <citation type="submission" date="2024-01" db="EMBL/GenBank/DDBJ databases">
        <title>The complete chloroplast genome sequence of Lithospermum erythrorhizon: insights into the phylogenetic relationship among Boraginaceae species and the maternal lineages of purple gromwells.</title>
        <authorList>
            <person name="Okada T."/>
            <person name="Watanabe K."/>
        </authorList>
    </citation>
    <scope>NUCLEOTIDE SEQUENCE [LARGE SCALE GENOMIC DNA]</scope>
</reference>
<dbReference type="InterPro" id="IPR049808">
    <property type="entry name" value="CONSTANS-like_Bbox1"/>
</dbReference>
<dbReference type="CDD" id="cd19821">
    <property type="entry name" value="Bbox1_BBX-like"/>
    <property type="match status" value="1"/>
</dbReference>
<dbReference type="Proteomes" id="UP001454036">
    <property type="component" value="Unassembled WGS sequence"/>
</dbReference>